<accession>A0A3R5XLN6</accession>
<comment type="caution">
    <text evidence="1">The sequence shown here is derived from an EMBL/GenBank/DDBJ whole genome shotgun (WGS) entry which is preliminary data.</text>
</comment>
<dbReference type="Proteomes" id="UP000285693">
    <property type="component" value="Unassembled WGS sequence"/>
</dbReference>
<evidence type="ECO:0000313" key="1">
    <source>
        <dbReference type="EMBL" id="RGU44568.1"/>
    </source>
</evidence>
<sequence>MQKIMNNSFRMLHELERLENLSDEYSGALRLLSKRIRKDFWTDKTEKKLAIVLANLNDCYEVVAEYDFGLEYIIQYIKILAKYAVFIKPELKTEYYNELIDDIQIENARGIIEKQWENVLLAEDGLKSFKEIFDDIFQKCLRIHQDKFFCELEESDVICRVVNDKYPINKERFIPWDNTDTINRWNPPGKTYLYLSYTKVDEQYNSRLKLSEYICLEEYRANKGERYYFCNFRPTKKGHILNLSYNDNSLRTYKNMLINHEADLENKILEEVMNNSDIDKFQSKRKIKRAIKKAQKKYDVDKAIIEESVAKQYLKMICSCIYKKVDEIDEEKREEAYKSFWILANYLEEKGVTGIIYPCTRDRKICGKNIVLFNKYDAEPIESTIREFNY</sequence>
<evidence type="ECO:0000313" key="2">
    <source>
        <dbReference type="Proteomes" id="UP000285693"/>
    </source>
</evidence>
<gene>
    <name evidence="1" type="ORF">DWW65_12215</name>
</gene>
<dbReference type="AlphaFoldDB" id="A0A3R5XLN6"/>
<dbReference type="EMBL" id="QRXY01000016">
    <property type="protein sequence ID" value="RGU44568.1"/>
    <property type="molecule type" value="Genomic_DNA"/>
</dbReference>
<reference evidence="1 2" key="1">
    <citation type="submission" date="2018-08" db="EMBL/GenBank/DDBJ databases">
        <title>A genome reference for cultivated species of the human gut microbiota.</title>
        <authorList>
            <person name="Zou Y."/>
            <person name="Xue W."/>
            <person name="Luo G."/>
        </authorList>
    </citation>
    <scope>NUCLEOTIDE SEQUENCE [LARGE SCALE GENOMIC DNA]</scope>
    <source>
        <strain evidence="1 2">AF16-31</strain>
    </source>
</reference>
<proteinExistence type="predicted"/>
<name>A0A3R5XLN6_9FIRM</name>
<protein>
    <submittedName>
        <fullName evidence="1">Uncharacterized protein</fullName>
    </submittedName>
</protein>
<organism evidence="1 2">
    <name type="scientific">Coprococcus comes</name>
    <dbReference type="NCBI Taxonomy" id="410072"/>
    <lineage>
        <taxon>Bacteria</taxon>
        <taxon>Bacillati</taxon>
        <taxon>Bacillota</taxon>
        <taxon>Clostridia</taxon>
        <taxon>Lachnospirales</taxon>
        <taxon>Lachnospiraceae</taxon>
        <taxon>Coprococcus</taxon>
    </lineage>
</organism>